<feature type="active site" description="Proton donor/acceptor" evidence="7">
    <location>
        <position position="101"/>
    </location>
</feature>
<feature type="active site" description="Schiff-base intermediate with acetaldehyde" evidence="7">
    <location>
        <position position="163"/>
    </location>
</feature>
<dbReference type="Gene3D" id="3.20.20.70">
    <property type="entry name" value="Aldolase class I"/>
    <property type="match status" value="1"/>
</dbReference>
<evidence type="ECO:0000256" key="2">
    <source>
        <dbReference type="ARBA" id="ARBA00022490"/>
    </source>
</evidence>
<evidence type="ECO:0000256" key="1">
    <source>
        <dbReference type="ARBA" id="ARBA00010936"/>
    </source>
</evidence>
<dbReference type="SMART" id="SM01133">
    <property type="entry name" value="DeoC"/>
    <property type="match status" value="1"/>
</dbReference>
<dbReference type="GO" id="GO:0005737">
    <property type="term" value="C:cytoplasm"/>
    <property type="evidence" value="ECO:0007669"/>
    <property type="project" value="UniProtKB-SubCell"/>
</dbReference>
<keyword evidence="9" id="KW-1185">Reference proteome</keyword>
<dbReference type="InterPro" id="IPR028581">
    <property type="entry name" value="DeoC_typeI"/>
</dbReference>
<dbReference type="PIRSF" id="PIRSF001357">
    <property type="entry name" value="DeoC"/>
    <property type="match status" value="1"/>
</dbReference>
<name>A0A1X0Y5P4_9BACT</name>
<dbReference type="UniPathway" id="UPA00002">
    <property type="reaction ID" value="UER00468"/>
</dbReference>
<reference evidence="8 9" key="1">
    <citation type="submission" date="2017-03" db="EMBL/GenBank/DDBJ databases">
        <title>Genome sequence of Geothermobacter sp. EPR-M, Deep-Sea Iron Reducer.</title>
        <authorList>
            <person name="Tully B."/>
            <person name="Savalia P."/>
            <person name="Abuyen K."/>
            <person name="Baughan C."/>
            <person name="Romero E."/>
            <person name="Ronkowski C."/>
            <person name="Torres B."/>
            <person name="Tremblay J."/>
            <person name="Trujillo A."/>
            <person name="Tyler M."/>
            <person name="Perez-Rodriguez I."/>
            <person name="Amend J."/>
        </authorList>
    </citation>
    <scope>NUCLEOTIDE SEQUENCE [LARGE SCALE GENOMIC DNA]</scope>
    <source>
        <strain evidence="8 9">EPR-M</strain>
    </source>
</reference>
<evidence type="ECO:0000256" key="4">
    <source>
        <dbReference type="ARBA" id="ARBA00023270"/>
    </source>
</evidence>
<protein>
    <recommendedName>
        <fullName evidence="7">Deoxyribose-phosphate aldolase</fullName>
        <shortName evidence="7">DERA</shortName>
        <ecNumber evidence="7">4.1.2.4</ecNumber>
    </recommendedName>
    <alternativeName>
        <fullName evidence="7">2-deoxy-D-ribose 5-phosphate aldolase</fullName>
    </alternativeName>
    <alternativeName>
        <fullName evidence="7">Phosphodeoxyriboaldolase</fullName>
        <shortName evidence="7">Deoxyriboaldolase</shortName>
    </alternativeName>
</protein>
<accession>A0A1X0Y5P4</accession>
<proteinExistence type="inferred from homology"/>
<keyword evidence="3 7" id="KW-0456">Lyase</keyword>
<dbReference type="SUPFAM" id="SSF51569">
    <property type="entry name" value="Aldolase"/>
    <property type="match status" value="1"/>
</dbReference>
<comment type="pathway">
    <text evidence="7">Carbohydrate degradation; 2-deoxy-D-ribose 1-phosphate degradation; D-glyceraldehyde 3-phosphate and acetaldehyde from 2-deoxy-alpha-D-ribose 1-phosphate: step 2/2.</text>
</comment>
<keyword evidence="2 7" id="KW-0963">Cytoplasm</keyword>
<dbReference type="PANTHER" id="PTHR10889">
    <property type="entry name" value="DEOXYRIBOSE-PHOSPHATE ALDOLASE"/>
    <property type="match status" value="1"/>
</dbReference>
<gene>
    <name evidence="7" type="primary">deoC</name>
    <name evidence="8" type="ORF">B5V00_08130</name>
</gene>
<organism evidence="8 9">
    <name type="scientific">Geothermobacter hydrogeniphilus</name>
    <dbReference type="NCBI Taxonomy" id="1969733"/>
    <lineage>
        <taxon>Bacteria</taxon>
        <taxon>Pseudomonadati</taxon>
        <taxon>Thermodesulfobacteriota</taxon>
        <taxon>Desulfuromonadia</taxon>
        <taxon>Desulfuromonadales</taxon>
        <taxon>Geothermobacteraceae</taxon>
        <taxon>Geothermobacter</taxon>
    </lineage>
</organism>
<keyword evidence="4 7" id="KW-0704">Schiff base</keyword>
<dbReference type="InterPro" id="IPR002915">
    <property type="entry name" value="DeoC/FbaB/LacD_aldolase"/>
</dbReference>
<dbReference type="Proteomes" id="UP000193136">
    <property type="component" value="Unassembled WGS sequence"/>
</dbReference>
<comment type="subcellular location">
    <subcellularLocation>
        <location evidence="7">Cytoplasm</location>
    </subcellularLocation>
</comment>
<evidence type="ECO:0000256" key="5">
    <source>
        <dbReference type="ARBA" id="ARBA00048791"/>
    </source>
</evidence>
<dbReference type="CDD" id="cd00959">
    <property type="entry name" value="DeoC"/>
    <property type="match status" value="1"/>
</dbReference>
<evidence type="ECO:0000313" key="9">
    <source>
        <dbReference type="Proteomes" id="UP000193136"/>
    </source>
</evidence>
<dbReference type="InterPro" id="IPR013785">
    <property type="entry name" value="Aldolase_TIM"/>
</dbReference>
<evidence type="ECO:0000256" key="7">
    <source>
        <dbReference type="HAMAP-Rule" id="MF_00114"/>
    </source>
</evidence>
<dbReference type="GO" id="GO:0004139">
    <property type="term" value="F:deoxyribose-phosphate aldolase activity"/>
    <property type="evidence" value="ECO:0007669"/>
    <property type="project" value="UniProtKB-UniRule"/>
</dbReference>
<dbReference type="EMBL" id="NAAD01000008">
    <property type="protein sequence ID" value="ORJ60520.1"/>
    <property type="molecule type" value="Genomic_DNA"/>
</dbReference>
<dbReference type="AlphaFoldDB" id="A0A1X0Y5P4"/>
<feature type="active site" description="Proton donor/acceptor" evidence="7">
    <location>
        <position position="192"/>
    </location>
</feature>
<evidence type="ECO:0000256" key="3">
    <source>
        <dbReference type="ARBA" id="ARBA00023239"/>
    </source>
</evidence>
<dbReference type="InterPro" id="IPR011343">
    <property type="entry name" value="DeoC"/>
</dbReference>
<dbReference type="FunFam" id="3.20.20.70:FF:000044">
    <property type="entry name" value="Deoxyribose-phosphate aldolase"/>
    <property type="match status" value="1"/>
</dbReference>
<dbReference type="GO" id="GO:0009264">
    <property type="term" value="P:deoxyribonucleotide catabolic process"/>
    <property type="evidence" value="ECO:0007669"/>
    <property type="project" value="UniProtKB-UniRule"/>
</dbReference>
<dbReference type="GO" id="GO:0016052">
    <property type="term" value="P:carbohydrate catabolic process"/>
    <property type="evidence" value="ECO:0007669"/>
    <property type="project" value="TreeGrafter"/>
</dbReference>
<comment type="catalytic activity">
    <reaction evidence="5 7">
        <text>2-deoxy-D-ribose 5-phosphate = D-glyceraldehyde 3-phosphate + acetaldehyde</text>
        <dbReference type="Rhea" id="RHEA:12821"/>
        <dbReference type="ChEBI" id="CHEBI:15343"/>
        <dbReference type="ChEBI" id="CHEBI:59776"/>
        <dbReference type="ChEBI" id="CHEBI:62877"/>
        <dbReference type="EC" id="4.1.2.4"/>
    </reaction>
</comment>
<dbReference type="STRING" id="1969733.B5V00_08130"/>
<dbReference type="NCBIfam" id="TIGR00126">
    <property type="entry name" value="deoC"/>
    <property type="match status" value="1"/>
</dbReference>
<sequence>MPITAPDGRSFRGNPAACIDHTLLKAETTGRQIQQLCEEAVEYGFAAVCVPPCHVRFSADILYGTEVAVATVVGFPLGYAETASKQHEAAQAVNAGAREIDMVINQGWAATGDFAHVEEEIRAVVRTVPGTCVKVIIECCNFGREAKSRLVEAAVAAGARYVKTSTGFAASGATVEDVRLLAAVADGRVRVKAAGGIRSLEDCQAMLAAGADRIGSSSGVAIVEQWLRTEGLS</sequence>
<dbReference type="Pfam" id="PF01791">
    <property type="entry name" value="DeoC"/>
    <property type="match status" value="1"/>
</dbReference>
<evidence type="ECO:0000313" key="8">
    <source>
        <dbReference type="EMBL" id="ORJ60520.1"/>
    </source>
</evidence>
<dbReference type="EC" id="4.1.2.4" evidence="7"/>
<comment type="similarity">
    <text evidence="1 7">Belongs to the DeoC/FbaB aldolase family. DeoC type 1 subfamily.</text>
</comment>
<dbReference type="OrthoDB" id="9774832at2"/>
<dbReference type="PANTHER" id="PTHR10889:SF1">
    <property type="entry name" value="DEOXYRIBOSE-PHOSPHATE ALDOLASE"/>
    <property type="match status" value="1"/>
</dbReference>
<comment type="function">
    <text evidence="6 7">Catalyzes a reversible aldol reaction between acetaldehyde and D-glyceraldehyde 3-phosphate to generate 2-deoxy-D-ribose 5-phosphate.</text>
</comment>
<dbReference type="RefSeq" id="WP_085010275.1">
    <property type="nucleotide sequence ID" value="NZ_NAAD01000008.1"/>
</dbReference>
<dbReference type="GO" id="GO:0006018">
    <property type="term" value="P:2-deoxyribose 1-phosphate catabolic process"/>
    <property type="evidence" value="ECO:0007669"/>
    <property type="project" value="UniProtKB-UniRule"/>
</dbReference>
<dbReference type="HAMAP" id="MF_00114">
    <property type="entry name" value="DeoC_type1"/>
    <property type="match status" value="1"/>
</dbReference>
<evidence type="ECO:0000256" key="6">
    <source>
        <dbReference type="ARBA" id="ARBA00056337"/>
    </source>
</evidence>
<comment type="caution">
    <text evidence="8">The sequence shown here is derived from an EMBL/GenBank/DDBJ whole genome shotgun (WGS) entry which is preliminary data.</text>
</comment>